<dbReference type="InterPro" id="IPR002871">
    <property type="entry name" value="NIF_FeS_clus_asmbl_NifU_N"/>
</dbReference>
<comment type="caution">
    <text evidence="2">The sequence shown here is derived from an EMBL/GenBank/DDBJ whole genome shotgun (WGS) entry which is preliminary data.</text>
</comment>
<dbReference type="AlphaFoldDB" id="A0A4Y7R751"/>
<dbReference type="RefSeq" id="WP_190258934.1">
    <property type="nucleotide sequence ID" value="NZ_QFGA01000003.1"/>
</dbReference>
<sequence>MYDEVYNDTVFDHFMNPRNAGVINDADGFGVCGDPGCGDFLTIYIKVANDTIADISFLVFGCAAAIATSSMTTELAKGKALEEAIKITEDDIIEALGGLPEHKQHCSNLGVKALRSAIENYYNKTIEKYQ</sequence>
<dbReference type="Pfam" id="PF01592">
    <property type="entry name" value="NifU_N"/>
    <property type="match status" value="1"/>
</dbReference>
<evidence type="ECO:0000313" key="3">
    <source>
        <dbReference type="Proteomes" id="UP000298324"/>
    </source>
</evidence>
<dbReference type="Proteomes" id="UP000298324">
    <property type="component" value="Unassembled WGS sequence"/>
</dbReference>
<evidence type="ECO:0000313" key="2">
    <source>
        <dbReference type="EMBL" id="TEB04572.1"/>
    </source>
</evidence>
<reference evidence="2 3" key="1">
    <citation type="journal article" date="2018" name="Environ. Microbiol.">
        <title>Novel energy conservation strategies and behaviour of Pelotomaculum schinkii driving syntrophic propionate catabolism.</title>
        <authorList>
            <person name="Hidalgo-Ahumada C.A.P."/>
            <person name="Nobu M.K."/>
            <person name="Narihiro T."/>
            <person name="Tamaki H."/>
            <person name="Liu W.T."/>
            <person name="Kamagata Y."/>
            <person name="Stams A.J.M."/>
            <person name="Imachi H."/>
            <person name="Sousa D.Z."/>
        </authorList>
    </citation>
    <scope>NUCLEOTIDE SEQUENCE [LARGE SCALE GENOMIC DNA]</scope>
    <source>
        <strain evidence="2 3">HH</strain>
    </source>
</reference>
<organism evidence="2 3">
    <name type="scientific">Pelotomaculum schinkii</name>
    <dbReference type="NCBI Taxonomy" id="78350"/>
    <lineage>
        <taxon>Bacteria</taxon>
        <taxon>Bacillati</taxon>
        <taxon>Bacillota</taxon>
        <taxon>Clostridia</taxon>
        <taxon>Eubacteriales</taxon>
        <taxon>Desulfotomaculaceae</taxon>
        <taxon>Pelotomaculum</taxon>
    </lineage>
</organism>
<proteinExistence type="predicted"/>
<feature type="domain" description="NIF system FeS cluster assembly NifU N-terminal" evidence="1">
    <location>
        <begin position="6"/>
        <end position="126"/>
    </location>
</feature>
<name>A0A4Y7R751_9FIRM</name>
<gene>
    <name evidence="2" type="primary">nifU_3</name>
    <name evidence="2" type="ORF">Psch_03332</name>
</gene>
<dbReference type="CDD" id="cd06664">
    <property type="entry name" value="IscU_like"/>
    <property type="match status" value="1"/>
</dbReference>
<dbReference type="PANTHER" id="PTHR10093">
    <property type="entry name" value="IRON-SULFUR CLUSTER ASSEMBLY ENZYME NIFU HOMOLOG"/>
    <property type="match status" value="1"/>
</dbReference>
<dbReference type="SUPFAM" id="SSF82649">
    <property type="entry name" value="SufE/NifU"/>
    <property type="match status" value="1"/>
</dbReference>
<evidence type="ECO:0000259" key="1">
    <source>
        <dbReference type="Pfam" id="PF01592"/>
    </source>
</evidence>
<dbReference type="GO" id="GO:0051536">
    <property type="term" value="F:iron-sulfur cluster binding"/>
    <property type="evidence" value="ECO:0007669"/>
    <property type="project" value="InterPro"/>
</dbReference>
<protein>
    <submittedName>
        <fullName evidence="2">NifU-like protein</fullName>
    </submittedName>
</protein>
<dbReference type="GO" id="GO:0016226">
    <property type="term" value="P:iron-sulfur cluster assembly"/>
    <property type="evidence" value="ECO:0007669"/>
    <property type="project" value="InterPro"/>
</dbReference>
<dbReference type="GO" id="GO:0005506">
    <property type="term" value="F:iron ion binding"/>
    <property type="evidence" value="ECO:0007669"/>
    <property type="project" value="InterPro"/>
</dbReference>
<dbReference type="Gene3D" id="3.90.1010.10">
    <property type="match status" value="1"/>
</dbReference>
<accession>A0A4Y7R751</accession>
<keyword evidence="3" id="KW-1185">Reference proteome</keyword>
<dbReference type="EMBL" id="QFGA01000003">
    <property type="protein sequence ID" value="TEB04572.1"/>
    <property type="molecule type" value="Genomic_DNA"/>
</dbReference>